<dbReference type="AlphaFoldDB" id="A0A7E4ZYY6"/>
<evidence type="ECO:0000313" key="3">
    <source>
        <dbReference type="WBParaSite" id="Pan_g3856.t1"/>
    </source>
</evidence>
<reference evidence="3" key="2">
    <citation type="submission" date="2020-10" db="UniProtKB">
        <authorList>
            <consortium name="WormBaseParasite"/>
        </authorList>
    </citation>
    <scope>IDENTIFICATION</scope>
</reference>
<evidence type="ECO:0000313" key="2">
    <source>
        <dbReference type="Proteomes" id="UP000492821"/>
    </source>
</evidence>
<evidence type="ECO:0000259" key="1">
    <source>
        <dbReference type="Pfam" id="PF00135"/>
    </source>
</evidence>
<accession>A0A7E4ZYY6</accession>
<dbReference type="InterPro" id="IPR002018">
    <property type="entry name" value="CarbesteraseB"/>
</dbReference>
<dbReference type="InterPro" id="IPR029058">
    <property type="entry name" value="AB_hydrolase_fold"/>
</dbReference>
<reference evidence="2" key="1">
    <citation type="journal article" date="2013" name="Genetics">
        <title>The draft genome and transcriptome of Panagrellus redivivus are shaped by the harsh demands of a free-living lifestyle.</title>
        <authorList>
            <person name="Srinivasan J."/>
            <person name="Dillman A.R."/>
            <person name="Macchietto M.G."/>
            <person name="Heikkinen L."/>
            <person name="Lakso M."/>
            <person name="Fracchia K.M."/>
            <person name="Antoshechkin I."/>
            <person name="Mortazavi A."/>
            <person name="Wong G."/>
            <person name="Sternberg P.W."/>
        </authorList>
    </citation>
    <scope>NUCLEOTIDE SEQUENCE [LARGE SCALE GENOMIC DNA]</scope>
    <source>
        <strain evidence="2">MT8872</strain>
    </source>
</reference>
<proteinExistence type="predicted"/>
<dbReference type="Proteomes" id="UP000492821">
    <property type="component" value="Unassembled WGS sequence"/>
</dbReference>
<dbReference type="WBParaSite" id="Pan_g3856.t1">
    <property type="protein sequence ID" value="Pan_g3856.t1"/>
    <property type="gene ID" value="Pan_g3856"/>
</dbReference>
<organism evidence="2 3">
    <name type="scientific">Panagrellus redivivus</name>
    <name type="common">Microworm</name>
    <dbReference type="NCBI Taxonomy" id="6233"/>
    <lineage>
        <taxon>Eukaryota</taxon>
        <taxon>Metazoa</taxon>
        <taxon>Ecdysozoa</taxon>
        <taxon>Nematoda</taxon>
        <taxon>Chromadorea</taxon>
        <taxon>Rhabditida</taxon>
        <taxon>Tylenchina</taxon>
        <taxon>Panagrolaimomorpha</taxon>
        <taxon>Panagrolaimoidea</taxon>
        <taxon>Panagrolaimidae</taxon>
        <taxon>Panagrellus</taxon>
    </lineage>
</organism>
<feature type="domain" description="Carboxylesterase type B" evidence="1">
    <location>
        <begin position="13"/>
        <end position="530"/>
    </location>
</feature>
<dbReference type="PANTHER" id="PTHR44590:SF3">
    <property type="entry name" value="CARBOXYLESTERASE TYPE B DOMAIN-CONTAINING PROTEIN"/>
    <property type="match status" value="1"/>
</dbReference>
<dbReference type="Pfam" id="PF00135">
    <property type="entry name" value="COesterase"/>
    <property type="match status" value="1"/>
</dbReference>
<sequence>MHYVIPNDPAGRIVDVFLGIPFAAPPVGELRFEKPIKAKAWPSDTPLICRRYKPMSLQKRYPIFDIDVPSSEDCLYLNVMTPTWKRPEARGNSLFPVLVYCHGGGFIIDSAAAYRWEKLVDHCVKHDVVVVTIQYRLGPLGYFCTSDDTIQGNFGLWDQYFAFQWIYDNIKEFGGDPLNITGMGQSAGAVSVHLLSILPMSKHLFAKTILLGGSVECGWAVTARTPAARLCQQLALRMGYRRKHGKGYTEPWCAEENAKLKVFLKSAPTSKLLVSMIGLKMMMEVFRLPLSPIVDGDLVPFPPNVLLQDAPNRPSIRGISRYEGMIFLSFMRQLYSERMLRHFEKQYKFMIESISKVLPPEEVANFYPDKFDELHEIDKDVLSNKMKLRYKMAEVCGNITSNWAFYTFLQNAVARGSTATWALIFEHHNPDILKLWSFVLPFNGKSNTTFFKQKVKHVFSAPTHGTELAYMFGVNIFRMKYKPTPVDLEVSEKMQRAITNFAKYGNPNGDPLYPASCPYSFSWEPVTKENPCRNLRVSPTPIVTDDLPNDYIVKLSPLHAKYAEVYADEKYWKTVGSPNPSAEAIDLNMVETGQEEN</sequence>
<dbReference type="Gene3D" id="3.40.50.1820">
    <property type="entry name" value="alpha/beta hydrolase"/>
    <property type="match status" value="1"/>
</dbReference>
<dbReference type="SUPFAM" id="SSF53474">
    <property type="entry name" value="alpha/beta-Hydrolases"/>
    <property type="match status" value="1"/>
</dbReference>
<name>A0A7E4ZYY6_PANRE</name>
<protein>
    <submittedName>
        <fullName evidence="3">COesterase domain-containing protein</fullName>
    </submittedName>
</protein>
<keyword evidence="2" id="KW-1185">Reference proteome</keyword>
<dbReference type="PANTHER" id="PTHR44590">
    <property type="entry name" value="CARBOXYLIC ESTER HYDROLASE-RELATED"/>
    <property type="match status" value="1"/>
</dbReference>